<protein>
    <submittedName>
        <fullName evidence="1">Uncharacterized protein</fullName>
    </submittedName>
</protein>
<proteinExistence type="predicted"/>
<accession>A0AA39X9X0</accession>
<dbReference type="AlphaFoldDB" id="A0AA39X9X0"/>
<comment type="caution">
    <text evidence="1">The sequence shown here is derived from an EMBL/GenBank/DDBJ whole genome shotgun (WGS) entry which is preliminary data.</text>
</comment>
<dbReference type="Proteomes" id="UP001174934">
    <property type="component" value="Unassembled WGS sequence"/>
</dbReference>
<evidence type="ECO:0000313" key="1">
    <source>
        <dbReference type="EMBL" id="KAK0630028.1"/>
    </source>
</evidence>
<evidence type="ECO:0000313" key="2">
    <source>
        <dbReference type="Proteomes" id="UP001174934"/>
    </source>
</evidence>
<keyword evidence="2" id="KW-1185">Reference proteome</keyword>
<gene>
    <name evidence="1" type="ORF">B0T17DRAFT_615734</name>
</gene>
<organism evidence="1 2">
    <name type="scientific">Bombardia bombarda</name>
    <dbReference type="NCBI Taxonomy" id="252184"/>
    <lineage>
        <taxon>Eukaryota</taxon>
        <taxon>Fungi</taxon>
        <taxon>Dikarya</taxon>
        <taxon>Ascomycota</taxon>
        <taxon>Pezizomycotina</taxon>
        <taxon>Sordariomycetes</taxon>
        <taxon>Sordariomycetidae</taxon>
        <taxon>Sordariales</taxon>
        <taxon>Lasiosphaeriaceae</taxon>
        <taxon>Bombardia</taxon>
    </lineage>
</organism>
<sequence>MEKEDKTDIPPSFIYTAKTSEVIYTDHPLYDSLDSWRRTDVDQRNIKLTLIGSWAVKQTGGLSEVHFPHYEVRPWADELRPILLKDRNDVQLRQMKVKVRGFLRRLGKRIKSYDRLNKFSLTLSDITQDMGRSRIVHTINLRQLLSKLQRGDEDYDDGLFRVCDLDKSDSDDLCYPLDTLDELGYYIDPNKNGPRLYRALTEDIKLALNKCPTLEQESLTISHLEADPCIDNDLDNDMVIGPFEPLPKRRKIASSTSPELTGENGLEESARRLNNLNEDILPLPPVDDMAYKIKSLEDKKGLDEQFGQSFKVIEEGVYAWGKHEKPDPDLY</sequence>
<reference evidence="1" key="1">
    <citation type="submission" date="2023-06" db="EMBL/GenBank/DDBJ databases">
        <title>Genome-scale phylogeny and comparative genomics of the fungal order Sordariales.</title>
        <authorList>
            <consortium name="Lawrence Berkeley National Laboratory"/>
            <person name="Hensen N."/>
            <person name="Bonometti L."/>
            <person name="Westerberg I."/>
            <person name="Brannstrom I.O."/>
            <person name="Guillou S."/>
            <person name="Cros-Aarteil S."/>
            <person name="Calhoun S."/>
            <person name="Haridas S."/>
            <person name="Kuo A."/>
            <person name="Mondo S."/>
            <person name="Pangilinan J."/>
            <person name="Riley R."/>
            <person name="LaButti K."/>
            <person name="Andreopoulos B."/>
            <person name="Lipzen A."/>
            <person name="Chen C."/>
            <person name="Yanf M."/>
            <person name="Daum C."/>
            <person name="Ng V."/>
            <person name="Clum A."/>
            <person name="Steindorff A."/>
            <person name="Ohm R."/>
            <person name="Martin F."/>
            <person name="Silar P."/>
            <person name="Natvig D."/>
            <person name="Lalanne C."/>
            <person name="Gautier V."/>
            <person name="Ament-velasquez S.L."/>
            <person name="Kruys A."/>
            <person name="Hutchinson M.I."/>
            <person name="Powell A.J."/>
            <person name="Barry K."/>
            <person name="Miller A.N."/>
            <person name="Grigoriev I.V."/>
            <person name="Debuchy R."/>
            <person name="Gladieux P."/>
            <person name="Thoren M.H."/>
            <person name="Johannesson H."/>
        </authorList>
    </citation>
    <scope>NUCLEOTIDE SEQUENCE</scope>
    <source>
        <strain evidence="1">SMH3391-2</strain>
    </source>
</reference>
<name>A0AA39X9X0_9PEZI</name>
<dbReference type="EMBL" id="JAULSR010000002">
    <property type="protein sequence ID" value="KAK0630028.1"/>
    <property type="molecule type" value="Genomic_DNA"/>
</dbReference>